<proteinExistence type="predicted"/>
<reference evidence="1" key="1">
    <citation type="submission" date="2020-05" db="EMBL/GenBank/DDBJ databases">
        <authorList>
            <person name="Chiriac C."/>
            <person name="Salcher M."/>
            <person name="Ghai R."/>
            <person name="Kavagutti S V."/>
        </authorList>
    </citation>
    <scope>NUCLEOTIDE SEQUENCE</scope>
</reference>
<name>A0A6J7UQK4_9ZZZZ</name>
<evidence type="ECO:0000313" key="1">
    <source>
        <dbReference type="EMBL" id="CAB5068310.1"/>
    </source>
</evidence>
<dbReference type="EMBL" id="CAFBQP010000136">
    <property type="protein sequence ID" value="CAB5068310.1"/>
    <property type="molecule type" value="Genomic_DNA"/>
</dbReference>
<dbReference type="AlphaFoldDB" id="A0A6J7UQK4"/>
<accession>A0A6J7UQK4</accession>
<gene>
    <name evidence="1" type="ORF">UFOPK4306_02360</name>
</gene>
<protein>
    <submittedName>
        <fullName evidence="1">Unannotated protein</fullName>
    </submittedName>
</protein>
<organism evidence="1">
    <name type="scientific">freshwater metagenome</name>
    <dbReference type="NCBI Taxonomy" id="449393"/>
    <lineage>
        <taxon>unclassified sequences</taxon>
        <taxon>metagenomes</taxon>
        <taxon>ecological metagenomes</taxon>
    </lineage>
</organism>
<sequence length="68" mass="6941">MASKSSGTSGTSSLSRGGSLCTCLYAIATGFSPVNGGRPVVSSYITMPREYRSLRGSGWAPCACSGEK</sequence>